<accession>A0AAV7LUN4</accession>
<reference evidence="1" key="1">
    <citation type="journal article" date="2022" name="bioRxiv">
        <title>Sequencing and chromosome-scale assembly of the giantPleurodeles waltlgenome.</title>
        <authorList>
            <person name="Brown T."/>
            <person name="Elewa A."/>
            <person name="Iarovenko S."/>
            <person name="Subramanian E."/>
            <person name="Araus A.J."/>
            <person name="Petzold A."/>
            <person name="Susuki M."/>
            <person name="Suzuki K.-i.T."/>
            <person name="Hayashi T."/>
            <person name="Toyoda A."/>
            <person name="Oliveira C."/>
            <person name="Osipova E."/>
            <person name="Leigh N.D."/>
            <person name="Simon A."/>
            <person name="Yun M.H."/>
        </authorList>
    </citation>
    <scope>NUCLEOTIDE SEQUENCE</scope>
    <source>
        <strain evidence="1">20211129_DDA</strain>
        <tissue evidence="1">Liver</tissue>
    </source>
</reference>
<proteinExistence type="predicted"/>
<evidence type="ECO:0000313" key="2">
    <source>
        <dbReference type="Proteomes" id="UP001066276"/>
    </source>
</evidence>
<protein>
    <submittedName>
        <fullName evidence="1">Uncharacterized protein</fullName>
    </submittedName>
</protein>
<dbReference type="AlphaFoldDB" id="A0AAV7LUN4"/>
<dbReference type="Proteomes" id="UP001066276">
    <property type="component" value="Chromosome 11"/>
</dbReference>
<sequence length="212" mass="23116">MRSADWQCEEEAAAWLPPSDFLHFLCHVLAVGRPPEVELRACWPFDVHSSAAWAGMTAELGVACCALKEGSSLRGCTPADGRGWPGGQPRKTVEIRGPGNMQMTCRVGAARSGRRAAEWIEVHPGGEVCGSPSGELAYWCMVQGLVAGPSSEETLGLLRGTFWEHQDCPSPGLPARRREHPVAEGVAEPRDRSQLPEWCCNFQVLLLLLWVT</sequence>
<name>A0AAV7LUN4_PLEWA</name>
<organism evidence="1 2">
    <name type="scientific">Pleurodeles waltl</name>
    <name type="common">Iberian ribbed newt</name>
    <dbReference type="NCBI Taxonomy" id="8319"/>
    <lineage>
        <taxon>Eukaryota</taxon>
        <taxon>Metazoa</taxon>
        <taxon>Chordata</taxon>
        <taxon>Craniata</taxon>
        <taxon>Vertebrata</taxon>
        <taxon>Euteleostomi</taxon>
        <taxon>Amphibia</taxon>
        <taxon>Batrachia</taxon>
        <taxon>Caudata</taxon>
        <taxon>Salamandroidea</taxon>
        <taxon>Salamandridae</taxon>
        <taxon>Pleurodelinae</taxon>
        <taxon>Pleurodeles</taxon>
    </lineage>
</organism>
<dbReference type="EMBL" id="JANPWB010000015">
    <property type="protein sequence ID" value="KAJ1091325.1"/>
    <property type="molecule type" value="Genomic_DNA"/>
</dbReference>
<keyword evidence="2" id="KW-1185">Reference proteome</keyword>
<comment type="caution">
    <text evidence="1">The sequence shown here is derived from an EMBL/GenBank/DDBJ whole genome shotgun (WGS) entry which is preliminary data.</text>
</comment>
<gene>
    <name evidence="1" type="ORF">NDU88_004452</name>
</gene>
<evidence type="ECO:0000313" key="1">
    <source>
        <dbReference type="EMBL" id="KAJ1091325.1"/>
    </source>
</evidence>